<sequence>MSEVFAGIEAALSFGSLIANVTGVSLGILFGAMPGLTAAMGVALLIPLSFGMPPVEAFSMLLGMYAGAIYGGSITAILVGTPGTVAAAATLLEGPKLTAKGQSRKALEMATFASFFGGIFSAVALVTCAPLLATAAMSFGPAEYFALAVFALTVVATLSSGAMCKGLAAAFVGLFLSTVGIDPVSGDFRNTFDVPELFNGISLVPALVGLFAVSQVLLSLEDVFLGKSGIVKEGKLSNQGLTLREIWTNKFNLLRSSLLGTLIGIIPATGASAATFIAYGEAKRFSKHPEAFGKGTLEGVAATESSNNGVTGGALIPLMTLGVPGDVLTAILLGALMIQGLTPGPLLFQEHGATVNGIFASFFVSNILILVVGLIAVRILGKVVLVPTAILMSVVLTLCAIGSFAANNSTFDIGVMAAFGLLGYLMLKAGFPQPPMLLAMILGPLAESNFRRALSLSRDDFSTFFTSPISCAILAVSACVVLKTIWDEYRGCKREAV</sequence>
<protein>
    <recommendedName>
        <fullName evidence="2">DUF112 domain-containing protein</fullName>
    </recommendedName>
</protein>
<feature type="transmembrane region" description="Helical" evidence="1">
    <location>
        <begin position="145"/>
        <end position="176"/>
    </location>
</feature>
<comment type="caution">
    <text evidence="3">The sequence shown here is derived from an EMBL/GenBank/DDBJ whole genome shotgun (WGS) entry which is preliminary data.</text>
</comment>
<organism evidence="3 4">
    <name type="scientific">Bilophila wadsworthia (strain 3_1_6)</name>
    <dbReference type="NCBI Taxonomy" id="563192"/>
    <lineage>
        <taxon>Bacteria</taxon>
        <taxon>Pseudomonadati</taxon>
        <taxon>Thermodesulfobacteriota</taxon>
        <taxon>Desulfovibrionia</taxon>
        <taxon>Desulfovibrionales</taxon>
        <taxon>Desulfovibrionaceae</taxon>
        <taxon>Bilophila</taxon>
    </lineage>
</organism>
<dbReference type="PANTHER" id="PTHR35342:SF5">
    <property type="entry name" value="TRICARBOXYLIC TRANSPORT PROTEIN"/>
    <property type="match status" value="1"/>
</dbReference>
<keyword evidence="1" id="KW-0812">Transmembrane</keyword>
<gene>
    <name evidence="3" type="ORF">HMPREF0179_02140</name>
</gene>
<dbReference type="eggNOG" id="COG3333">
    <property type="taxonomic scope" value="Bacteria"/>
</dbReference>
<feature type="domain" description="DUF112" evidence="2">
    <location>
        <begin position="17"/>
        <end position="438"/>
    </location>
</feature>
<dbReference type="HOGENOM" id="CLU_022936_2_0_7"/>
<dbReference type="PANTHER" id="PTHR35342">
    <property type="entry name" value="TRICARBOXYLIC TRANSPORT PROTEIN"/>
    <property type="match status" value="1"/>
</dbReference>
<dbReference type="RefSeq" id="WP_005027943.1">
    <property type="nucleotide sequence ID" value="NZ_KE150238.1"/>
</dbReference>
<feature type="transmembrane region" description="Helical" evidence="1">
    <location>
        <begin position="358"/>
        <end position="377"/>
    </location>
</feature>
<dbReference type="InterPro" id="IPR002823">
    <property type="entry name" value="DUF112_TM"/>
</dbReference>
<keyword evidence="4" id="KW-1185">Reference proteome</keyword>
<feature type="transmembrane region" description="Helical" evidence="1">
    <location>
        <begin position="112"/>
        <end position="133"/>
    </location>
</feature>
<feature type="transmembrane region" description="Helical" evidence="1">
    <location>
        <begin position="384"/>
        <end position="405"/>
    </location>
</feature>
<dbReference type="EMBL" id="ADCP02000001">
    <property type="protein sequence ID" value="EFV44075.1"/>
    <property type="molecule type" value="Genomic_DNA"/>
</dbReference>
<evidence type="ECO:0000259" key="2">
    <source>
        <dbReference type="Pfam" id="PF01970"/>
    </source>
</evidence>
<name>E5Y7H5_BILW3</name>
<keyword evidence="1" id="KW-0472">Membrane</keyword>
<dbReference type="AlphaFoldDB" id="E5Y7H5"/>
<keyword evidence="1" id="KW-1133">Transmembrane helix</keyword>
<dbReference type="STRING" id="563192.HMPREF0179_02140"/>
<dbReference type="OrthoDB" id="9781349at2"/>
<evidence type="ECO:0000313" key="3">
    <source>
        <dbReference type="EMBL" id="EFV44075.1"/>
    </source>
</evidence>
<feature type="transmembrane region" description="Helical" evidence="1">
    <location>
        <begin position="315"/>
        <end position="338"/>
    </location>
</feature>
<feature type="transmembrane region" description="Helical" evidence="1">
    <location>
        <begin position="258"/>
        <end position="279"/>
    </location>
</feature>
<evidence type="ECO:0000256" key="1">
    <source>
        <dbReference type="SAM" id="Phobius"/>
    </source>
</evidence>
<feature type="transmembrane region" description="Helical" evidence="1">
    <location>
        <begin position="21"/>
        <end position="48"/>
    </location>
</feature>
<dbReference type="Proteomes" id="UP000006034">
    <property type="component" value="Unassembled WGS sequence"/>
</dbReference>
<reference evidence="3 4" key="1">
    <citation type="submission" date="2010-10" db="EMBL/GenBank/DDBJ databases">
        <authorList>
            <consortium name="The Broad Institute Genome Sequencing Platform"/>
            <person name="Ward D."/>
            <person name="Earl A."/>
            <person name="Feldgarden M."/>
            <person name="Young S.K."/>
            <person name="Gargeya S."/>
            <person name="Zeng Q."/>
            <person name="Alvarado L."/>
            <person name="Berlin A."/>
            <person name="Bochicchio J."/>
            <person name="Chapman S.B."/>
            <person name="Chen Z."/>
            <person name="Freedman E."/>
            <person name="Gellesch M."/>
            <person name="Goldberg J."/>
            <person name="Griggs A."/>
            <person name="Gujja S."/>
            <person name="Heilman E."/>
            <person name="Heiman D."/>
            <person name="Howarth C."/>
            <person name="Mehta T."/>
            <person name="Neiman D."/>
            <person name="Pearson M."/>
            <person name="Roberts A."/>
            <person name="Saif S."/>
            <person name="Shea T."/>
            <person name="Shenoy N."/>
            <person name="Sisk P."/>
            <person name="Stolte C."/>
            <person name="Sykes S."/>
            <person name="White J."/>
            <person name="Yandava C."/>
            <person name="Allen-Vercoe E."/>
            <person name="Sibley C."/>
            <person name="Ambrose C.E."/>
            <person name="Strauss J."/>
            <person name="Daigneault M."/>
            <person name="Haas B."/>
            <person name="Nusbaum C."/>
            <person name="Birren B."/>
        </authorList>
    </citation>
    <scope>NUCLEOTIDE SEQUENCE [LARGE SCALE GENOMIC DNA]</scope>
    <source>
        <strain evidence="3 4">3_1_6</strain>
    </source>
</reference>
<accession>E5Y7H5</accession>
<dbReference type="Pfam" id="PF01970">
    <property type="entry name" value="TctA"/>
    <property type="match status" value="1"/>
</dbReference>
<evidence type="ECO:0000313" key="4">
    <source>
        <dbReference type="Proteomes" id="UP000006034"/>
    </source>
</evidence>
<proteinExistence type="predicted"/>
<reference evidence="3 4" key="2">
    <citation type="submission" date="2013-04" db="EMBL/GenBank/DDBJ databases">
        <title>The Genome Sequence of Bilophila wadsworthia 3_1_6.</title>
        <authorList>
            <consortium name="The Broad Institute Genomics Platform"/>
            <person name="Earl A."/>
            <person name="Ward D."/>
            <person name="Feldgarden M."/>
            <person name="Gevers D."/>
            <person name="Sibley C."/>
            <person name="Strauss J."/>
            <person name="Allen-Vercoe E."/>
            <person name="Walker B."/>
            <person name="Young S."/>
            <person name="Zeng Q."/>
            <person name="Gargeya S."/>
            <person name="Fitzgerald M."/>
            <person name="Haas B."/>
            <person name="Abouelleil A."/>
            <person name="Allen A.W."/>
            <person name="Alvarado L."/>
            <person name="Arachchi H.M."/>
            <person name="Berlin A.M."/>
            <person name="Chapman S.B."/>
            <person name="Gainer-Dewar J."/>
            <person name="Goldberg J."/>
            <person name="Griggs A."/>
            <person name="Gujja S."/>
            <person name="Hansen M."/>
            <person name="Howarth C."/>
            <person name="Imamovic A."/>
            <person name="Ireland A."/>
            <person name="Larimer J."/>
            <person name="McCowan C."/>
            <person name="Murphy C."/>
            <person name="Pearson M."/>
            <person name="Poon T.W."/>
            <person name="Priest M."/>
            <person name="Roberts A."/>
            <person name="Saif S."/>
            <person name="Shea T."/>
            <person name="Sisk P."/>
            <person name="Sykes S."/>
            <person name="Wortman J."/>
            <person name="Nusbaum C."/>
            <person name="Birren B."/>
        </authorList>
    </citation>
    <scope>NUCLEOTIDE SEQUENCE [LARGE SCALE GENOMIC DNA]</scope>
    <source>
        <strain evidence="3 4">3_1_6</strain>
    </source>
</reference>
<feature type="transmembrane region" description="Helical" evidence="1">
    <location>
        <begin position="197"/>
        <end position="218"/>
    </location>
</feature>
<dbReference type="GeneID" id="78085278"/>
<feature type="transmembrane region" description="Helical" evidence="1">
    <location>
        <begin position="461"/>
        <end position="486"/>
    </location>
</feature>
<feature type="transmembrane region" description="Helical" evidence="1">
    <location>
        <begin position="68"/>
        <end position="92"/>
    </location>
</feature>